<gene>
    <name evidence="1" type="ORF">GCM10011385_17840</name>
</gene>
<organism evidence="1 2">
    <name type="scientific">Nitratireductor aestuarii</name>
    <dbReference type="NCBI Taxonomy" id="1735103"/>
    <lineage>
        <taxon>Bacteria</taxon>
        <taxon>Pseudomonadati</taxon>
        <taxon>Pseudomonadota</taxon>
        <taxon>Alphaproteobacteria</taxon>
        <taxon>Hyphomicrobiales</taxon>
        <taxon>Phyllobacteriaceae</taxon>
        <taxon>Nitratireductor</taxon>
    </lineage>
</organism>
<sequence>MNTANLQLEGVLMAMAALCRLMREKGIADEVEIDSALREAEEMLATDGLRPEQLSAANVEAMKFPLRFLREANRCMEGDGFAYTKIATAVGRTRRSVPDQAQ</sequence>
<dbReference type="Proteomes" id="UP000636264">
    <property type="component" value="Unassembled WGS sequence"/>
</dbReference>
<dbReference type="AlphaFoldDB" id="A0A916W499"/>
<comment type="caution">
    <text evidence="1">The sequence shown here is derived from an EMBL/GenBank/DDBJ whole genome shotgun (WGS) entry which is preliminary data.</text>
</comment>
<keyword evidence="2" id="KW-1185">Reference proteome</keyword>
<reference evidence="1" key="1">
    <citation type="journal article" date="2014" name="Int. J. Syst. Evol. Microbiol.">
        <title>Complete genome sequence of Corynebacterium casei LMG S-19264T (=DSM 44701T), isolated from a smear-ripened cheese.</title>
        <authorList>
            <consortium name="US DOE Joint Genome Institute (JGI-PGF)"/>
            <person name="Walter F."/>
            <person name="Albersmeier A."/>
            <person name="Kalinowski J."/>
            <person name="Ruckert C."/>
        </authorList>
    </citation>
    <scope>NUCLEOTIDE SEQUENCE</scope>
    <source>
        <strain evidence="1">CGMCC 1.15320</strain>
    </source>
</reference>
<dbReference type="EMBL" id="BMIF01000004">
    <property type="protein sequence ID" value="GGA64503.1"/>
    <property type="molecule type" value="Genomic_DNA"/>
</dbReference>
<evidence type="ECO:0000313" key="2">
    <source>
        <dbReference type="Proteomes" id="UP000636264"/>
    </source>
</evidence>
<reference evidence="1" key="2">
    <citation type="submission" date="2020-09" db="EMBL/GenBank/DDBJ databases">
        <authorList>
            <person name="Sun Q."/>
            <person name="Zhou Y."/>
        </authorList>
    </citation>
    <scope>NUCLEOTIDE SEQUENCE</scope>
    <source>
        <strain evidence="1">CGMCC 1.15320</strain>
    </source>
</reference>
<accession>A0A916W499</accession>
<name>A0A916W499_9HYPH</name>
<dbReference type="RefSeq" id="WP_188720693.1">
    <property type="nucleotide sequence ID" value="NZ_BMIF01000004.1"/>
</dbReference>
<protein>
    <submittedName>
        <fullName evidence="1">Uncharacterized protein</fullName>
    </submittedName>
</protein>
<evidence type="ECO:0000313" key="1">
    <source>
        <dbReference type="EMBL" id="GGA64503.1"/>
    </source>
</evidence>
<proteinExistence type="predicted"/>